<dbReference type="Proteomes" id="UP000052019">
    <property type="component" value="Unassembled WGS sequence"/>
</dbReference>
<dbReference type="EMBL" id="JYLK01000017">
    <property type="protein sequence ID" value="KRP58186.1"/>
    <property type="molecule type" value="Genomic_DNA"/>
</dbReference>
<evidence type="ECO:0000313" key="2">
    <source>
        <dbReference type="EMBL" id="KRP58186.1"/>
    </source>
</evidence>
<reference evidence="3 5" key="2">
    <citation type="submission" date="2016-10" db="EMBL/GenBank/DDBJ databases">
        <authorList>
            <person name="Varghese N."/>
            <person name="Submissions S."/>
        </authorList>
    </citation>
    <scope>NUCLEOTIDE SEQUENCE [LARGE SCALE GENOMIC DNA]</scope>
    <source>
        <strain evidence="3 5">BS3111</strain>
    </source>
</reference>
<dbReference type="Gene3D" id="3.40.50.300">
    <property type="entry name" value="P-loop containing nucleotide triphosphate hydrolases"/>
    <property type="match status" value="1"/>
</dbReference>
<dbReference type="Proteomes" id="UP000183126">
    <property type="component" value="Chromosome I"/>
</dbReference>
<dbReference type="PANTHER" id="PTHR43581:SF2">
    <property type="entry name" value="EXCINUCLEASE ATPASE SUBUNIT"/>
    <property type="match status" value="1"/>
</dbReference>
<dbReference type="AlphaFoldDB" id="A0A0R2ZBX7"/>
<dbReference type="Pfam" id="PF13304">
    <property type="entry name" value="AAA_21"/>
    <property type="match status" value="1"/>
</dbReference>
<dbReference type="OrthoDB" id="9815944at2"/>
<dbReference type="InterPro" id="IPR027417">
    <property type="entry name" value="P-loop_NTPase"/>
</dbReference>
<dbReference type="EMBL" id="LT629760">
    <property type="protein sequence ID" value="SDS92089.1"/>
    <property type="molecule type" value="Genomic_DNA"/>
</dbReference>
<dbReference type="SUPFAM" id="SSF52540">
    <property type="entry name" value="P-loop containing nucleoside triphosphate hydrolases"/>
    <property type="match status" value="1"/>
</dbReference>
<evidence type="ECO:0000313" key="4">
    <source>
        <dbReference type="Proteomes" id="UP000052019"/>
    </source>
</evidence>
<dbReference type="InterPro" id="IPR003593">
    <property type="entry name" value="AAA+_ATPase"/>
</dbReference>
<dbReference type="PANTHER" id="PTHR43581">
    <property type="entry name" value="ATP/GTP PHOSPHATASE"/>
    <property type="match status" value="1"/>
</dbReference>
<evidence type="ECO:0000313" key="5">
    <source>
        <dbReference type="Proteomes" id="UP000183126"/>
    </source>
</evidence>
<evidence type="ECO:0000259" key="1">
    <source>
        <dbReference type="SMART" id="SM00382"/>
    </source>
</evidence>
<name>A0A0R2ZBX7_9PSED</name>
<reference evidence="2 4" key="1">
    <citation type="submission" date="2015-02" db="EMBL/GenBank/DDBJ databases">
        <title>Two Pseudomonas sp. nov. isolated from raw milk.</title>
        <authorList>
            <person name="Wenning M."/>
            <person name="von Neubeck M."/>
            <person name="Huptas C."/>
            <person name="Scherer S."/>
        </authorList>
    </citation>
    <scope>NUCLEOTIDE SEQUENCE [LARGE SCALE GENOMIC DNA]</scope>
    <source>
        <strain evidence="2 4">DSM 14937</strain>
    </source>
</reference>
<keyword evidence="5" id="KW-1185">Reference proteome</keyword>
<dbReference type="GO" id="GO:0005524">
    <property type="term" value="F:ATP binding"/>
    <property type="evidence" value="ECO:0007669"/>
    <property type="project" value="InterPro"/>
</dbReference>
<accession>A0A0R2ZBX7</accession>
<feature type="domain" description="AAA+ ATPase" evidence="1">
    <location>
        <begin position="25"/>
        <end position="255"/>
    </location>
</feature>
<dbReference type="CDD" id="cd01026">
    <property type="entry name" value="TOPRIM_OLD"/>
    <property type="match status" value="1"/>
</dbReference>
<dbReference type="SMART" id="SM00382">
    <property type="entry name" value="AAA"/>
    <property type="match status" value="1"/>
</dbReference>
<sequence>MSFPVKVESSIPGYSTTLTRTITLNTGLTVLLGPNGSGKTQLLRGLMGNISSHAANRKVRFISAGRIGSLENFRSDYDGHRGGSPLYEHLSFGSKGDLERRHRIETLNGDFQTLSQRPDIQVKIQERLRKLFRRNLLIEWDAGNLAVKFARLEIGASPYSSGREASGLLHLVGILTALYDDEVGVLLLDEPEVSLHPQLQAFLANEIRSVSGHPLEGPTKKIVIIATHSTEMFKISKPSDLSNLIFCQDIKENPTQIDPEAGELKNKKVKALVSRLGQEHKLSLFSNRPLLVEGPSDVIICTAIASKLERHLEAAGSQLLPVVGKGQMPTTMKLLRLLGKQPVILVDADAITDGLELMTDLLKDNAVADARANLNGFPTALKMAQTIFSDFCELIDKQWEVVSCVAESHPYWVNRNTDEENQAKRRAAFCILFVNNPERLAELNLTQAWLGIRTRLLVLLDLLEIAGCFVLRRGSIESYYQLSDPFTSQEKATAAAIEMEHIDQLEPAVVENLYEDISRCISYAANTSPINEAESIRDILLSIAAPTLAKMQAGASKEELVISIQSFAGDRAKLFDIDVVEGFLKISLASKVLDIPGLPLTLAVGDNIIDRVNEALGLNCSG</sequence>
<organism evidence="2 4">
    <name type="scientific">Pseudomonas trivialis</name>
    <dbReference type="NCBI Taxonomy" id="200450"/>
    <lineage>
        <taxon>Bacteria</taxon>
        <taxon>Pseudomonadati</taxon>
        <taxon>Pseudomonadota</taxon>
        <taxon>Gammaproteobacteria</taxon>
        <taxon>Pseudomonadales</taxon>
        <taxon>Pseudomonadaceae</taxon>
        <taxon>Pseudomonas</taxon>
    </lineage>
</organism>
<dbReference type="GO" id="GO:0016887">
    <property type="term" value="F:ATP hydrolysis activity"/>
    <property type="evidence" value="ECO:0007669"/>
    <property type="project" value="InterPro"/>
</dbReference>
<dbReference type="InterPro" id="IPR051396">
    <property type="entry name" value="Bact_Antivir_Def_Nuclease"/>
</dbReference>
<dbReference type="PATRIC" id="fig|200450.4.peg.1151"/>
<evidence type="ECO:0000313" key="3">
    <source>
        <dbReference type="EMBL" id="SDS92089.1"/>
    </source>
</evidence>
<proteinExistence type="predicted"/>
<gene>
    <name evidence="3" type="ORF">SAMN04490205_4094</name>
    <name evidence="2" type="ORF">TU79_21000</name>
</gene>
<dbReference type="Pfam" id="PF20469">
    <property type="entry name" value="OLD-like_TOPRIM"/>
    <property type="match status" value="1"/>
</dbReference>
<dbReference type="InterPro" id="IPR034139">
    <property type="entry name" value="TOPRIM_OLD"/>
</dbReference>
<protein>
    <submittedName>
        <fullName evidence="3">AAA domain-containing protein, putative AbiEii toxin, Type IV TA system</fullName>
    </submittedName>
    <submittedName>
        <fullName evidence="2">ATPase AAA</fullName>
    </submittedName>
</protein>
<dbReference type="RefSeq" id="WP_057009783.1">
    <property type="nucleotide sequence ID" value="NZ_JYLK01000017.1"/>
</dbReference>
<dbReference type="InterPro" id="IPR003959">
    <property type="entry name" value="ATPase_AAA_core"/>
</dbReference>